<evidence type="ECO:0000256" key="9">
    <source>
        <dbReference type="PROSITE-ProRule" id="PRU10141"/>
    </source>
</evidence>
<evidence type="ECO:0000256" key="1">
    <source>
        <dbReference type="ARBA" id="ARBA00012513"/>
    </source>
</evidence>
<evidence type="ECO:0000256" key="6">
    <source>
        <dbReference type="ARBA" id="ARBA00022840"/>
    </source>
</evidence>
<protein>
    <recommendedName>
        <fullName evidence="1">non-specific serine/threonine protein kinase</fullName>
        <ecNumber evidence="1">2.7.11.1</ecNumber>
    </recommendedName>
</protein>
<keyword evidence="6 9" id="KW-0067">ATP-binding</keyword>
<dbReference type="PANTHER" id="PTHR24343">
    <property type="entry name" value="SERINE/THREONINE KINASE"/>
    <property type="match status" value="1"/>
</dbReference>
<feature type="compositionally biased region" description="Low complexity" evidence="10">
    <location>
        <begin position="246"/>
        <end position="255"/>
    </location>
</feature>
<dbReference type="PROSITE" id="PS00107">
    <property type="entry name" value="PROTEIN_KINASE_ATP"/>
    <property type="match status" value="1"/>
</dbReference>
<dbReference type="InterPro" id="IPR017441">
    <property type="entry name" value="Protein_kinase_ATP_BS"/>
</dbReference>
<dbReference type="EC" id="2.7.11.1" evidence="1"/>
<evidence type="ECO:0000256" key="7">
    <source>
        <dbReference type="ARBA" id="ARBA00047899"/>
    </source>
</evidence>
<feature type="region of interest" description="Disordered" evidence="10">
    <location>
        <begin position="697"/>
        <end position="719"/>
    </location>
</feature>
<dbReference type="PROSITE" id="PS00108">
    <property type="entry name" value="PROTEIN_KINASE_ST"/>
    <property type="match status" value="1"/>
</dbReference>
<feature type="compositionally biased region" description="Low complexity" evidence="10">
    <location>
        <begin position="596"/>
        <end position="605"/>
    </location>
</feature>
<dbReference type="EMBL" id="JBAHYK010001032">
    <property type="protein sequence ID" value="KAL0569894.1"/>
    <property type="molecule type" value="Genomic_DNA"/>
</dbReference>
<dbReference type="SMART" id="SM00220">
    <property type="entry name" value="S_TKc"/>
    <property type="match status" value="1"/>
</dbReference>
<dbReference type="InterPro" id="IPR008271">
    <property type="entry name" value="Ser/Thr_kinase_AS"/>
</dbReference>
<evidence type="ECO:0000256" key="3">
    <source>
        <dbReference type="ARBA" id="ARBA00022679"/>
    </source>
</evidence>
<evidence type="ECO:0000256" key="8">
    <source>
        <dbReference type="ARBA" id="ARBA00048679"/>
    </source>
</evidence>
<keyword evidence="5 12" id="KW-0418">Kinase</keyword>
<dbReference type="PANTHER" id="PTHR24343:SF137">
    <property type="entry name" value="SERINE_THREONINE-PROTEIN KINASE HRK1"/>
    <property type="match status" value="1"/>
</dbReference>
<feature type="region of interest" description="Disordered" evidence="10">
    <location>
        <begin position="1"/>
        <end position="20"/>
    </location>
</feature>
<keyword evidence="13" id="KW-1185">Reference proteome</keyword>
<keyword evidence="4 9" id="KW-0547">Nucleotide-binding</keyword>
<reference evidence="12 13" key="1">
    <citation type="submission" date="2024-02" db="EMBL/GenBank/DDBJ databases">
        <title>A draft genome for the cacao thread blight pathogen Marasmius crinis-equi.</title>
        <authorList>
            <person name="Cohen S.P."/>
            <person name="Baruah I.K."/>
            <person name="Amoako-Attah I."/>
            <person name="Bukari Y."/>
            <person name="Meinhardt L.W."/>
            <person name="Bailey B.A."/>
        </authorList>
    </citation>
    <scope>NUCLEOTIDE SEQUENCE [LARGE SCALE GENOMIC DNA]</scope>
    <source>
        <strain evidence="12 13">GH-76</strain>
    </source>
</reference>
<proteinExistence type="predicted"/>
<dbReference type="SUPFAM" id="SSF56112">
    <property type="entry name" value="Protein kinase-like (PK-like)"/>
    <property type="match status" value="1"/>
</dbReference>
<feature type="region of interest" description="Disordered" evidence="10">
    <location>
        <begin position="749"/>
        <end position="805"/>
    </location>
</feature>
<dbReference type="InterPro" id="IPR011009">
    <property type="entry name" value="Kinase-like_dom_sf"/>
</dbReference>
<accession>A0ABR3F3V2</accession>
<evidence type="ECO:0000256" key="10">
    <source>
        <dbReference type="SAM" id="MobiDB-lite"/>
    </source>
</evidence>
<name>A0ABR3F3V2_9AGAR</name>
<evidence type="ECO:0000313" key="12">
    <source>
        <dbReference type="EMBL" id="KAL0569894.1"/>
    </source>
</evidence>
<evidence type="ECO:0000313" key="13">
    <source>
        <dbReference type="Proteomes" id="UP001465976"/>
    </source>
</evidence>
<comment type="caution">
    <text evidence="12">The sequence shown here is derived from an EMBL/GenBank/DDBJ whole genome shotgun (WGS) entry which is preliminary data.</text>
</comment>
<gene>
    <name evidence="12" type="primary">HRK1</name>
    <name evidence="12" type="ORF">V5O48_012072</name>
</gene>
<evidence type="ECO:0000256" key="5">
    <source>
        <dbReference type="ARBA" id="ARBA00022777"/>
    </source>
</evidence>
<dbReference type="Gene3D" id="1.10.510.10">
    <property type="entry name" value="Transferase(Phosphotransferase) domain 1"/>
    <property type="match status" value="1"/>
</dbReference>
<dbReference type="GO" id="GO:0004674">
    <property type="term" value="F:protein serine/threonine kinase activity"/>
    <property type="evidence" value="ECO:0007669"/>
    <property type="project" value="UniProtKB-KW"/>
</dbReference>
<feature type="compositionally biased region" description="Polar residues" evidence="10">
    <location>
        <begin position="68"/>
        <end position="80"/>
    </location>
</feature>
<feature type="region of interest" description="Disordered" evidence="10">
    <location>
        <begin position="40"/>
        <end position="255"/>
    </location>
</feature>
<dbReference type="Pfam" id="PF00069">
    <property type="entry name" value="Pkinase"/>
    <property type="match status" value="1"/>
</dbReference>
<feature type="compositionally biased region" description="Polar residues" evidence="10">
    <location>
        <begin position="749"/>
        <end position="760"/>
    </location>
</feature>
<feature type="binding site" evidence="9">
    <location>
        <position position="301"/>
    </location>
    <ligand>
        <name>ATP</name>
        <dbReference type="ChEBI" id="CHEBI:30616"/>
    </ligand>
</feature>
<evidence type="ECO:0000256" key="2">
    <source>
        <dbReference type="ARBA" id="ARBA00022527"/>
    </source>
</evidence>
<feature type="compositionally biased region" description="Low complexity" evidence="10">
    <location>
        <begin position="183"/>
        <end position="195"/>
    </location>
</feature>
<feature type="region of interest" description="Disordered" evidence="10">
    <location>
        <begin position="497"/>
        <end position="605"/>
    </location>
</feature>
<keyword evidence="2 12" id="KW-0723">Serine/threonine-protein kinase</keyword>
<comment type="catalytic activity">
    <reaction evidence="7">
        <text>L-threonyl-[protein] + ATP = O-phospho-L-threonyl-[protein] + ADP + H(+)</text>
        <dbReference type="Rhea" id="RHEA:46608"/>
        <dbReference type="Rhea" id="RHEA-COMP:11060"/>
        <dbReference type="Rhea" id="RHEA-COMP:11605"/>
        <dbReference type="ChEBI" id="CHEBI:15378"/>
        <dbReference type="ChEBI" id="CHEBI:30013"/>
        <dbReference type="ChEBI" id="CHEBI:30616"/>
        <dbReference type="ChEBI" id="CHEBI:61977"/>
        <dbReference type="ChEBI" id="CHEBI:456216"/>
        <dbReference type="EC" id="2.7.11.1"/>
    </reaction>
</comment>
<sequence length="926" mass="99270">MIQSQTMPPSPSSSSAQVYFPSVQRQQTALLAAASSSNLIHVDAPGTPPLFTSQGSAGAARLPRLSVTPASAPSSHTQSPKKGDSPPQSSAASTTSSSRFRLGGRKPSMQQMADPSKPHHGPLKDLKRFLHQHIPHATPHTEPPSPEGLSTSPKREHGRFSMKRNKSPRRNGDIKQSKDRPDSPSGSSVSSKSPSTKPPSSKPPSDKSTSESYFASSELSHPHRHPPPPPPSRTSAATSSRHKQHNNSSHPHPIHSLSEATHAHISKKYGKWGRVLGSGAGGTVRLIKASSKNGGTIYAVKEFRPKRTGETEKEYQKKVTAEFCVGSTLKHPNIIETVDIVSENGHYYEVMEYAPYDLFSVVMSGKMCRPEIYCVFRQICDGVEYLHSLGLAHRDLKLDNCVMNHDNVVKLIDFGTATVFHYPGKTSHTKAKGVVGSDPYLAPEVLDKDEYDPRKADVWSCAIIFLCMILRRFPWKCPDAKNDPSFRAFVNAHPDLSVPKKSREPSIDIKQPRQPQRGTTMPPSPKTELIADHSPRKERSSTDSELIAPAKGVQLPTGSLNSSSGSPSSSSMLNSSEGGDGGDSSPVTSDWECDKQSQLSTSDTSSLAVIRHYPLNSPRPVTRSTATLPSHLTVLGAGLRAGSDSLAGTMMRRTESPVDVDPSVLEFARPGNSTESLPTSPSSQFLMSNKAEDDMATPRVANNGFGLGSLPSPASGRVRAATIAGSTTAEKRPGTPEVSVSVPQGEISQLPTQEENSQPKASAPSSSDAPPSSSFTQKTPTTNDSSTTTTASKRRQRTDSVATFHGGGAESIFRLLPRETRGALRRMLHVEPSARCTLTDLLQGKGKGSSLLCGCKLGNHSPTGTVASTSTTSSAGYCVDHDPSDEEDDGDSWLKDVVPCSSPGVTAGHVHIQVAVDEKQGKRRFF</sequence>
<feature type="compositionally biased region" description="Low complexity" evidence="10">
    <location>
        <begin position="558"/>
        <end position="577"/>
    </location>
</feature>
<feature type="compositionally biased region" description="Basic and acidic residues" evidence="10">
    <location>
        <begin position="170"/>
        <end position="182"/>
    </location>
</feature>
<dbReference type="Proteomes" id="UP001465976">
    <property type="component" value="Unassembled WGS sequence"/>
</dbReference>
<dbReference type="PROSITE" id="PS50011">
    <property type="entry name" value="PROTEIN_KINASE_DOM"/>
    <property type="match status" value="1"/>
</dbReference>
<comment type="catalytic activity">
    <reaction evidence="8">
        <text>L-seryl-[protein] + ATP = O-phospho-L-seryl-[protein] + ADP + H(+)</text>
        <dbReference type="Rhea" id="RHEA:17989"/>
        <dbReference type="Rhea" id="RHEA-COMP:9863"/>
        <dbReference type="Rhea" id="RHEA-COMP:11604"/>
        <dbReference type="ChEBI" id="CHEBI:15378"/>
        <dbReference type="ChEBI" id="CHEBI:29999"/>
        <dbReference type="ChEBI" id="CHEBI:30616"/>
        <dbReference type="ChEBI" id="CHEBI:83421"/>
        <dbReference type="ChEBI" id="CHEBI:456216"/>
        <dbReference type="EC" id="2.7.11.1"/>
    </reaction>
</comment>
<evidence type="ECO:0000259" key="11">
    <source>
        <dbReference type="PROSITE" id="PS50011"/>
    </source>
</evidence>
<feature type="compositionally biased region" description="Low complexity" evidence="10">
    <location>
        <begin position="761"/>
        <end position="791"/>
    </location>
</feature>
<feature type="compositionally biased region" description="Basic and acidic residues" evidence="10">
    <location>
        <begin position="529"/>
        <end position="542"/>
    </location>
</feature>
<feature type="compositionally biased region" description="Basic and acidic residues" evidence="10">
    <location>
        <begin position="501"/>
        <end position="511"/>
    </location>
</feature>
<feature type="compositionally biased region" description="Basic residues" evidence="10">
    <location>
        <begin position="160"/>
        <end position="169"/>
    </location>
</feature>
<feature type="domain" description="Protein kinase" evidence="11">
    <location>
        <begin position="270"/>
        <end position="852"/>
    </location>
</feature>
<evidence type="ECO:0000256" key="4">
    <source>
        <dbReference type="ARBA" id="ARBA00022741"/>
    </source>
</evidence>
<organism evidence="12 13">
    <name type="scientific">Marasmius crinis-equi</name>
    <dbReference type="NCBI Taxonomy" id="585013"/>
    <lineage>
        <taxon>Eukaryota</taxon>
        <taxon>Fungi</taxon>
        <taxon>Dikarya</taxon>
        <taxon>Basidiomycota</taxon>
        <taxon>Agaricomycotina</taxon>
        <taxon>Agaricomycetes</taxon>
        <taxon>Agaricomycetidae</taxon>
        <taxon>Agaricales</taxon>
        <taxon>Marasmiineae</taxon>
        <taxon>Marasmiaceae</taxon>
        <taxon>Marasmius</taxon>
    </lineage>
</organism>
<feature type="compositionally biased region" description="Low complexity" evidence="10">
    <location>
        <begin position="85"/>
        <end position="98"/>
    </location>
</feature>
<dbReference type="InterPro" id="IPR000719">
    <property type="entry name" value="Prot_kinase_dom"/>
</dbReference>
<keyword evidence="3" id="KW-0808">Transferase</keyword>